<dbReference type="EMBL" id="LNYH01000148">
    <property type="protein sequence ID" value="KTD14737.1"/>
    <property type="molecule type" value="Genomic_DNA"/>
</dbReference>
<comment type="caution">
    <text evidence="1">The sequence shown here is derived from an EMBL/GenBank/DDBJ whole genome shotgun (WGS) entry which is preliminary data.</text>
</comment>
<dbReference type="Proteomes" id="UP000054761">
    <property type="component" value="Unassembled WGS sequence"/>
</dbReference>
<dbReference type="InterPro" id="IPR046035">
    <property type="entry name" value="DUF5993"/>
</dbReference>
<evidence type="ECO:0000313" key="2">
    <source>
        <dbReference type="Proteomes" id="UP000054761"/>
    </source>
</evidence>
<gene>
    <name evidence="1" type="ORF">Lisr_2445</name>
</gene>
<proteinExistence type="predicted"/>
<reference evidence="1 2" key="1">
    <citation type="submission" date="2015-11" db="EMBL/GenBank/DDBJ databases">
        <title>Genomic analysis of 38 Legionella species identifies large and diverse effector repertoires.</title>
        <authorList>
            <person name="Burstein D."/>
            <person name="Amaro F."/>
            <person name="Zusman T."/>
            <person name="Lifshitz Z."/>
            <person name="Cohen O."/>
            <person name="Gilbert J.A."/>
            <person name="Pupko T."/>
            <person name="Shuman H.A."/>
            <person name="Segal G."/>
        </authorList>
    </citation>
    <scope>NUCLEOTIDE SEQUENCE [LARGE SCALE GENOMIC DNA]</scope>
    <source>
        <strain evidence="1 2">Bercovier 4</strain>
    </source>
</reference>
<keyword evidence="2" id="KW-1185">Reference proteome</keyword>
<dbReference type="RefSeq" id="WP_156411825.1">
    <property type="nucleotide sequence ID" value="NZ_CAAAJA010000025.1"/>
</dbReference>
<dbReference type="PATRIC" id="fig|454.4.peg.2673"/>
<protein>
    <submittedName>
        <fullName evidence="1">Uncharacterized protein</fullName>
    </submittedName>
</protein>
<dbReference type="AlphaFoldDB" id="A0A0W0V3N4"/>
<organism evidence="1 2">
    <name type="scientific">Legionella israelensis</name>
    <dbReference type="NCBI Taxonomy" id="454"/>
    <lineage>
        <taxon>Bacteria</taxon>
        <taxon>Pseudomonadati</taxon>
        <taxon>Pseudomonadota</taxon>
        <taxon>Gammaproteobacteria</taxon>
        <taxon>Legionellales</taxon>
        <taxon>Legionellaceae</taxon>
        <taxon>Legionella</taxon>
    </lineage>
</organism>
<dbReference type="Pfam" id="PF19455">
    <property type="entry name" value="DUF5993"/>
    <property type="match status" value="1"/>
</dbReference>
<sequence>MMALIFLLLCFIILLIWLGRRKVAIFFLVFTLMISSATFVHHISTQLHLNL</sequence>
<name>A0A0W0V3N4_9GAMM</name>
<evidence type="ECO:0000313" key="1">
    <source>
        <dbReference type="EMBL" id="KTD14737.1"/>
    </source>
</evidence>
<accession>A0A0W0V3N4</accession>